<feature type="region of interest" description="Disordered" evidence="1">
    <location>
        <begin position="1"/>
        <end position="25"/>
    </location>
</feature>
<feature type="compositionally biased region" description="Basic and acidic residues" evidence="1">
    <location>
        <begin position="50"/>
        <end position="59"/>
    </location>
</feature>
<organism evidence="2 3">
    <name type="scientific">Burkholderia ubonensis</name>
    <dbReference type="NCBI Taxonomy" id="101571"/>
    <lineage>
        <taxon>Bacteria</taxon>
        <taxon>Pseudomonadati</taxon>
        <taxon>Pseudomonadota</taxon>
        <taxon>Betaproteobacteria</taxon>
        <taxon>Burkholderiales</taxon>
        <taxon>Burkholderiaceae</taxon>
        <taxon>Burkholderia</taxon>
        <taxon>Burkholderia cepacia complex</taxon>
    </lineage>
</organism>
<reference evidence="2 3" key="1">
    <citation type="submission" date="2015-11" db="EMBL/GenBank/DDBJ databases">
        <title>Expanding the genomic diversity of Burkholderia species for the development of highly accurate diagnostics.</title>
        <authorList>
            <person name="Sahl J."/>
            <person name="Keim P."/>
            <person name="Wagner D."/>
        </authorList>
    </citation>
    <scope>NUCLEOTIDE SEQUENCE [LARGE SCALE GENOMIC DNA]</scope>
    <source>
        <strain evidence="2 3">RF32-BP4</strain>
    </source>
</reference>
<dbReference type="EMBL" id="LOTN01000004">
    <property type="protein sequence ID" value="KUZ96015.1"/>
    <property type="molecule type" value="Genomic_DNA"/>
</dbReference>
<gene>
    <name evidence="2" type="ORF">WI38_04385</name>
</gene>
<name>A0A102I9B8_9BURK</name>
<evidence type="ECO:0000313" key="2">
    <source>
        <dbReference type="EMBL" id="KUZ96015.1"/>
    </source>
</evidence>
<dbReference type="Proteomes" id="UP000065521">
    <property type="component" value="Unassembled WGS sequence"/>
</dbReference>
<sequence>MQATEQAARKRRASTGKFERASGVAGRLAQALQRMHAPMRQRIHTRTSAVRREAGHAAADRFGSIQTGR</sequence>
<protein>
    <submittedName>
        <fullName evidence="2">Uncharacterized protein</fullName>
    </submittedName>
</protein>
<proteinExistence type="predicted"/>
<feature type="region of interest" description="Disordered" evidence="1">
    <location>
        <begin position="47"/>
        <end position="69"/>
    </location>
</feature>
<evidence type="ECO:0000313" key="3">
    <source>
        <dbReference type="Proteomes" id="UP000065521"/>
    </source>
</evidence>
<comment type="caution">
    <text evidence="2">The sequence shown here is derived from an EMBL/GenBank/DDBJ whole genome shotgun (WGS) entry which is preliminary data.</text>
</comment>
<evidence type="ECO:0000256" key="1">
    <source>
        <dbReference type="SAM" id="MobiDB-lite"/>
    </source>
</evidence>
<accession>A0A102I9B8</accession>
<dbReference type="AlphaFoldDB" id="A0A102I9B8"/>